<dbReference type="RefSeq" id="WP_265725838.1">
    <property type="nucleotide sequence ID" value="NZ_JAOSLC020000003.1"/>
</dbReference>
<organism evidence="1 2">
    <name type="scientific">Polaribacter ponticola</name>
    <dbReference type="NCBI Taxonomy" id="2978475"/>
    <lineage>
        <taxon>Bacteria</taxon>
        <taxon>Pseudomonadati</taxon>
        <taxon>Bacteroidota</taxon>
        <taxon>Flavobacteriia</taxon>
        <taxon>Flavobacteriales</taxon>
        <taxon>Flavobacteriaceae</taxon>
    </lineage>
</organism>
<dbReference type="Proteomes" id="UP001151478">
    <property type="component" value="Unassembled WGS sequence"/>
</dbReference>
<reference evidence="1" key="1">
    <citation type="submission" date="2023-02" db="EMBL/GenBank/DDBJ databases">
        <title>Polaribacter ponticola sp. nov., isolated from seawater.</title>
        <authorList>
            <person name="Baek J.H."/>
            <person name="Kim J.M."/>
            <person name="Choi D.G."/>
            <person name="Jeon C.O."/>
        </authorList>
    </citation>
    <scope>NUCLEOTIDE SEQUENCE</scope>
    <source>
        <strain evidence="1">MSW5</strain>
    </source>
</reference>
<comment type="caution">
    <text evidence="1">The sequence shown here is derived from an EMBL/GenBank/DDBJ whole genome shotgun (WGS) entry which is preliminary data.</text>
</comment>
<keyword evidence="2" id="KW-1185">Reference proteome</keyword>
<proteinExistence type="predicted"/>
<sequence>MYRVNNILLILIFVYPIITLSQNNNEKENVYLLFDLNTKRKCIIEDGSGNSVKNNKYRKEIQGNYIYFKICDEKFSTHKFKSFKDTCHIRALDNLKIVDLKYINEKKSQSILKYNPFEKIYIIEKISETKVIKYEVIWVDDWLEVDD</sequence>
<dbReference type="EMBL" id="JAOSLC020000003">
    <property type="protein sequence ID" value="MDD7915281.1"/>
    <property type="molecule type" value="Genomic_DNA"/>
</dbReference>
<protein>
    <submittedName>
        <fullName evidence="1">Uncharacterized protein</fullName>
    </submittedName>
</protein>
<accession>A0ABT5SAY3</accession>
<name>A0ABT5SAY3_9FLAO</name>
<gene>
    <name evidence="1" type="ORF">N5A56_013055</name>
</gene>
<evidence type="ECO:0000313" key="2">
    <source>
        <dbReference type="Proteomes" id="UP001151478"/>
    </source>
</evidence>
<evidence type="ECO:0000313" key="1">
    <source>
        <dbReference type="EMBL" id="MDD7915281.1"/>
    </source>
</evidence>